<gene>
    <name evidence="2" type="ORF">SDC9_93554</name>
</gene>
<evidence type="ECO:0000313" key="2">
    <source>
        <dbReference type="EMBL" id="MPM46847.1"/>
    </source>
</evidence>
<name>A0A645A1B9_9ZZZZ</name>
<dbReference type="EMBL" id="VSSQ01011444">
    <property type="protein sequence ID" value="MPM46847.1"/>
    <property type="molecule type" value="Genomic_DNA"/>
</dbReference>
<sequence>MNADDQAALTTVLHALLDDVRARGERVPDDALADSDLILPDAEATVADVRAWLSDSEEGLIPD</sequence>
<organism evidence="2">
    <name type="scientific">bioreactor metagenome</name>
    <dbReference type="NCBI Taxonomy" id="1076179"/>
    <lineage>
        <taxon>unclassified sequences</taxon>
        <taxon>metagenomes</taxon>
        <taxon>ecological metagenomes</taxon>
    </lineage>
</organism>
<feature type="domain" description="PspA-associated" evidence="1">
    <location>
        <begin position="2"/>
        <end position="63"/>
    </location>
</feature>
<proteinExistence type="predicted"/>
<dbReference type="AlphaFoldDB" id="A0A645A1B9"/>
<evidence type="ECO:0000259" key="1">
    <source>
        <dbReference type="Pfam" id="PF22743"/>
    </source>
</evidence>
<protein>
    <recommendedName>
        <fullName evidence="1">PspA-associated domain-containing protein</fullName>
    </recommendedName>
</protein>
<accession>A0A645A1B9</accession>
<comment type="caution">
    <text evidence="2">The sequence shown here is derived from an EMBL/GenBank/DDBJ whole genome shotgun (WGS) entry which is preliminary data.</text>
</comment>
<dbReference type="Pfam" id="PF22743">
    <property type="entry name" value="PspAA"/>
    <property type="match status" value="1"/>
</dbReference>
<dbReference type="InterPro" id="IPR054437">
    <property type="entry name" value="PspA-assoc_dom"/>
</dbReference>
<reference evidence="2" key="1">
    <citation type="submission" date="2019-08" db="EMBL/GenBank/DDBJ databases">
        <authorList>
            <person name="Kucharzyk K."/>
            <person name="Murdoch R.W."/>
            <person name="Higgins S."/>
            <person name="Loffler F."/>
        </authorList>
    </citation>
    <scope>NUCLEOTIDE SEQUENCE</scope>
</reference>